<sequence length="239" mass="26155">MSQNKQLPRDVLVIQGLLKEMGVTSHEPRVINQMLEFIYRYVTSVVEEARVYSSYAKKKVVDVDDVKLAIKMLSDKCYSTVPPREMLLDVAKQKNNTPLPLLKSCSGLRLPPDRFCLTQPNYQLQFYKRAIASSASQPSNTNVRVQGSPSVFKTPSNLPPKSASSANAGSSGQPTFRVLSAAEASPSTSTQPVIQYTPSGTPIGTPTIRVLSQSQQQSVISTGVKRKLSEDPEDAFGSF</sequence>
<comment type="caution">
    <text evidence="7">The sequence shown here is derived from an EMBL/GenBank/DDBJ whole genome shotgun (WGS) entry which is preliminary data.</text>
</comment>
<keyword evidence="4" id="KW-0804">Transcription</keyword>
<gene>
    <name evidence="7" type="ORF">AFUS01_LOCUS47110</name>
</gene>
<evidence type="ECO:0000313" key="8">
    <source>
        <dbReference type="Proteomes" id="UP000708208"/>
    </source>
</evidence>
<dbReference type="FunFam" id="1.10.20.10:FF:000018">
    <property type="entry name" value="Transcription initiation factor TFIID subunit 9"/>
    <property type="match status" value="1"/>
</dbReference>
<comment type="subcellular location">
    <subcellularLocation>
        <location evidence="1">Nucleus</location>
    </subcellularLocation>
</comment>
<organism evidence="7 8">
    <name type="scientific">Allacma fusca</name>
    <dbReference type="NCBI Taxonomy" id="39272"/>
    <lineage>
        <taxon>Eukaryota</taxon>
        <taxon>Metazoa</taxon>
        <taxon>Ecdysozoa</taxon>
        <taxon>Arthropoda</taxon>
        <taxon>Hexapoda</taxon>
        <taxon>Collembola</taxon>
        <taxon>Symphypleona</taxon>
        <taxon>Sminthuridae</taxon>
        <taxon>Allacma</taxon>
    </lineage>
</organism>
<feature type="compositionally biased region" description="Polar residues" evidence="6">
    <location>
        <begin position="185"/>
        <end position="196"/>
    </location>
</feature>
<dbReference type="Pfam" id="PF02291">
    <property type="entry name" value="TFIID-31kDa"/>
    <property type="match status" value="1"/>
</dbReference>
<evidence type="ECO:0000256" key="3">
    <source>
        <dbReference type="ARBA" id="ARBA00023015"/>
    </source>
</evidence>
<dbReference type="PANTHER" id="PTHR48068:SF4">
    <property type="entry name" value="TATA-BOX BINDING PROTEIN ASSOCIATED FACTOR 9"/>
    <property type="match status" value="1"/>
</dbReference>
<dbReference type="InterPro" id="IPR051431">
    <property type="entry name" value="TFIID_subunit_9"/>
</dbReference>
<feature type="compositionally biased region" description="Low complexity" evidence="6">
    <location>
        <begin position="162"/>
        <end position="172"/>
    </location>
</feature>
<evidence type="ECO:0000256" key="2">
    <source>
        <dbReference type="ARBA" id="ARBA00007646"/>
    </source>
</evidence>
<dbReference type="InterPro" id="IPR003162">
    <property type="entry name" value="TFIID-31"/>
</dbReference>
<keyword evidence="8" id="KW-1185">Reference proteome</keyword>
<dbReference type="GO" id="GO:0005669">
    <property type="term" value="C:transcription factor TFIID complex"/>
    <property type="evidence" value="ECO:0007669"/>
    <property type="project" value="TreeGrafter"/>
</dbReference>
<keyword evidence="3" id="KW-0805">Transcription regulation</keyword>
<dbReference type="CDD" id="cd07979">
    <property type="entry name" value="HFD_TAF9"/>
    <property type="match status" value="1"/>
</dbReference>
<evidence type="ECO:0000256" key="6">
    <source>
        <dbReference type="SAM" id="MobiDB-lite"/>
    </source>
</evidence>
<dbReference type="GO" id="GO:0000124">
    <property type="term" value="C:SAGA complex"/>
    <property type="evidence" value="ECO:0007669"/>
    <property type="project" value="TreeGrafter"/>
</dbReference>
<comment type="similarity">
    <text evidence="2">Belongs to the TAF9 family.</text>
</comment>
<dbReference type="EMBL" id="CAJVCH010571649">
    <property type="protein sequence ID" value="CAG7838101.1"/>
    <property type="molecule type" value="Genomic_DNA"/>
</dbReference>
<dbReference type="GO" id="GO:0016251">
    <property type="term" value="F:RNA polymerase II general transcription initiation factor activity"/>
    <property type="evidence" value="ECO:0007669"/>
    <property type="project" value="TreeGrafter"/>
</dbReference>
<feature type="region of interest" description="Disordered" evidence="6">
    <location>
        <begin position="137"/>
        <end position="239"/>
    </location>
</feature>
<evidence type="ECO:0000256" key="4">
    <source>
        <dbReference type="ARBA" id="ARBA00023163"/>
    </source>
</evidence>
<protein>
    <recommendedName>
        <fullName evidence="9">Transcription initiation factor TFIID subunit 9</fullName>
    </recommendedName>
</protein>
<keyword evidence="5" id="KW-0539">Nucleus</keyword>
<dbReference type="AlphaFoldDB" id="A0A8J2MGJ5"/>
<dbReference type="Proteomes" id="UP000708208">
    <property type="component" value="Unassembled WGS sequence"/>
</dbReference>
<feature type="compositionally biased region" description="Low complexity" evidence="6">
    <location>
        <begin position="197"/>
        <end position="218"/>
    </location>
</feature>
<dbReference type="GO" id="GO:0003713">
    <property type="term" value="F:transcription coactivator activity"/>
    <property type="evidence" value="ECO:0007669"/>
    <property type="project" value="TreeGrafter"/>
</dbReference>
<feature type="compositionally biased region" description="Polar residues" evidence="6">
    <location>
        <begin position="137"/>
        <end position="156"/>
    </location>
</feature>
<evidence type="ECO:0000256" key="5">
    <source>
        <dbReference type="ARBA" id="ARBA00023242"/>
    </source>
</evidence>
<name>A0A8J2MGJ5_9HEXA</name>
<dbReference type="OrthoDB" id="341924at2759"/>
<dbReference type="GO" id="GO:0051123">
    <property type="term" value="P:RNA polymerase II preinitiation complex assembly"/>
    <property type="evidence" value="ECO:0007669"/>
    <property type="project" value="TreeGrafter"/>
</dbReference>
<accession>A0A8J2MGJ5</accession>
<proteinExistence type="inferred from homology"/>
<dbReference type="PANTHER" id="PTHR48068">
    <property type="entry name" value="TAF9 RNA POLYMERASE II, TATA BOX-BINDING PROTEIN (TBP)-ASSOCIATED FACTOR"/>
    <property type="match status" value="1"/>
</dbReference>
<reference evidence="7" key="1">
    <citation type="submission" date="2021-06" db="EMBL/GenBank/DDBJ databases">
        <authorList>
            <person name="Hodson N. C."/>
            <person name="Mongue J. A."/>
            <person name="Jaron S. K."/>
        </authorList>
    </citation>
    <scope>NUCLEOTIDE SEQUENCE</scope>
</reference>
<evidence type="ECO:0000256" key="1">
    <source>
        <dbReference type="ARBA" id="ARBA00004123"/>
    </source>
</evidence>
<evidence type="ECO:0008006" key="9">
    <source>
        <dbReference type="Google" id="ProtNLM"/>
    </source>
</evidence>
<evidence type="ECO:0000313" key="7">
    <source>
        <dbReference type="EMBL" id="CAG7838101.1"/>
    </source>
</evidence>